<organism evidence="8 9">
    <name type="scientific">Prevotella corporis</name>
    <dbReference type="NCBI Taxonomy" id="28128"/>
    <lineage>
        <taxon>Bacteria</taxon>
        <taxon>Pseudomonadati</taxon>
        <taxon>Bacteroidota</taxon>
        <taxon>Bacteroidia</taxon>
        <taxon>Bacteroidales</taxon>
        <taxon>Prevotellaceae</taxon>
        <taxon>Prevotella</taxon>
    </lineage>
</organism>
<evidence type="ECO:0000256" key="3">
    <source>
        <dbReference type="ARBA" id="ARBA00005708"/>
    </source>
</evidence>
<comment type="caution">
    <text evidence="8">The sequence shown here is derived from an EMBL/GenBank/DDBJ whole genome shotgun (WGS) entry which is preliminary data.</text>
</comment>
<feature type="domain" description="Dihydroneopterin aldolase/epimerase" evidence="7">
    <location>
        <begin position="18"/>
        <end position="130"/>
    </location>
</feature>
<dbReference type="Proteomes" id="UP000070533">
    <property type="component" value="Unassembled WGS sequence"/>
</dbReference>
<proteinExistence type="inferred from homology"/>
<dbReference type="NCBIfam" id="TIGR00525">
    <property type="entry name" value="folB"/>
    <property type="match status" value="1"/>
</dbReference>
<dbReference type="InterPro" id="IPR006157">
    <property type="entry name" value="FolB_dom"/>
</dbReference>
<protein>
    <recommendedName>
        <fullName evidence="6">7,8-dihydroneopterin aldolase</fullName>
        <ecNumber evidence="6">4.1.2.25</ecNumber>
    </recommendedName>
</protein>
<gene>
    <name evidence="8" type="ORF">HMPREF3226_00083</name>
</gene>
<comment type="function">
    <text evidence="6">Catalyzes the conversion of 7,8-dihydroneopterin to 6-hydroxymethyl-7,8-dihydropterin.</text>
</comment>
<name>A0A133QQE6_9BACT</name>
<dbReference type="PANTHER" id="PTHR42844">
    <property type="entry name" value="DIHYDRONEOPTERIN ALDOLASE 1-RELATED"/>
    <property type="match status" value="1"/>
</dbReference>
<dbReference type="GO" id="GO:0046656">
    <property type="term" value="P:folic acid biosynthetic process"/>
    <property type="evidence" value="ECO:0007669"/>
    <property type="project" value="UniProtKB-UniRule"/>
</dbReference>
<evidence type="ECO:0000256" key="4">
    <source>
        <dbReference type="ARBA" id="ARBA00022909"/>
    </source>
</evidence>
<dbReference type="InterPro" id="IPR006156">
    <property type="entry name" value="Dihydroneopterin_aldolase"/>
</dbReference>
<dbReference type="SUPFAM" id="SSF55620">
    <property type="entry name" value="Tetrahydrobiopterin biosynthesis enzymes-like"/>
    <property type="match status" value="1"/>
</dbReference>
<dbReference type="NCBIfam" id="TIGR00526">
    <property type="entry name" value="folB_dom"/>
    <property type="match status" value="1"/>
</dbReference>
<keyword evidence="4 6" id="KW-0289">Folate biosynthesis</keyword>
<dbReference type="GO" id="GO:0004150">
    <property type="term" value="F:dihydroneopterin aldolase activity"/>
    <property type="evidence" value="ECO:0007669"/>
    <property type="project" value="UniProtKB-UniRule"/>
</dbReference>
<comment type="similarity">
    <text evidence="3 6">Belongs to the DHNA family.</text>
</comment>
<dbReference type="PANTHER" id="PTHR42844:SF1">
    <property type="entry name" value="DIHYDRONEOPTERIN ALDOLASE 1-RELATED"/>
    <property type="match status" value="1"/>
</dbReference>
<keyword evidence="9" id="KW-1185">Reference proteome</keyword>
<evidence type="ECO:0000256" key="1">
    <source>
        <dbReference type="ARBA" id="ARBA00001353"/>
    </source>
</evidence>
<dbReference type="UniPathway" id="UPA00077">
    <property type="reaction ID" value="UER00154"/>
</dbReference>
<accession>A0A133QQE6</accession>
<dbReference type="Gene3D" id="3.30.1130.10">
    <property type="match status" value="1"/>
</dbReference>
<comment type="pathway">
    <text evidence="2 6">Cofactor biosynthesis; tetrahydrofolate biosynthesis; 2-amino-4-hydroxy-6-hydroxymethyl-7,8-dihydropteridine diphosphate from 7,8-dihydroneopterin triphosphate: step 3/4.</text>
</comment>
<dbReference type="EC" id="4.1.2.25" evidence="6"/>
<evidence type="ECO:0000256" key="5">
    <source>
        <dbReference type="ARBA" id="ARBA00023239"/>
    </source>
</evidence>
<comment type="catalytic activity">
    <reaction evidence="1 6">
        <text>7,8-dihydroneopterin = 6-hydroxymethyl-7,8-dihydropterin + glycolaldehyde</text>
        <dbReference type="Rhea" id="RHEA:10540"/>
        <dbReference type="ChEBI" id="CHEBI:17001"/>
        <dbReference type="ChEBI" id="CHEBI:17071"/>
        <dbReference type="ChEBI" id="CHEBI:44841"/>
        <dbReference type="EC" id="4.1.2.25"/>
    </reaction>
</comment>
<dbReference type="InterPro" id="IPR043133">
    <property type="entry name" value="GTP-CH-I_C/QueF"/>
</dbReference>
<evidence type="ECO:0000256" key="6">
    <source>
        <dbReference type="RuleBase" id="RU362079"/>
    </source>
</evidence>
<evidence type="ECO:0000313" key="8">
    <source>
        <dbReference type="EMBL" id="KXA45116.1"/>
    </source>
</evidence>
<dbReference type="STRING" id="28128.HMPREF3226_00083"/>
<reference evidence="9" key="1">
    <citation type="submission" date="2016-01" db="EMBL/GenBank/DDBJ databases">
        <authorList>
            <person name="Mitreva M."/>
            <person name="Pepin K.H."/>
            <person name="Mihindukulasuriya K.A."/>
            <person name="Fulton R."/>
            <person name="Fronick C."/>
            <person name="O'Laughlin M."/>
            <person name="Miner T."/>
            <person name="Herter B."/>
            <person name="Rosa B.A."/>
            <person name="Cordes M."/>
            <person name="Tomlinson C."/>
            <person name="Wollam A."/>
            <person name="Palsikar V.B."/>
            <person name="Mardis E.R."/>
            <person name="Wilson R.K."/>
        </authorList>
    </citation>
    <scope>NUCLEOTIDE SEQUENCE [LARGE SCALE GENOMIC DNA]</scope>
    <source>
        <strain evidence="9">MJR7716</strain>
    </source>
</reference>
<evidence type="ECO:0000259" key="7">
    <source>
        <dbReference type="SMART" id="SM00905"/>
    </source>
</evidence>
<dbReference type="GO" id="GO:0005737">
    <property type="term" value="C:cytoplasm"/>
    <property type="evidence" value="ECO:0007669"/>
    <property type="project" value="TreeGrafter"/>
</dbReference>
<dbReference type="eggNOG" id="COG1539">
    <property type="taxonomic scope" value="Bacteria"/>
</dbReference>
<dbReference type="PATRIC" id="fig|28128.5.peg.83"/>
<evidence type="ECO:0000256" key="2">
    <source>
        <dbReference type="ARBA" id="ARBA00005013"/>
    </source>
</evidence>
<dbReference type="EMBL" id="LRQG01000002">
    <property type="protein sequence ID" value="KXA45116.1"/>
    <property type="molecule type" value="Genomic_DNA"/>
</dbReference>
<dbReference type="CDD" id="cd00534">
    <property type="entry name" value="DHNA_DHNTPE"/>
    <property type="match status" value="1"/>
</dbReference>
<dbReference type="SMART" id="SM00905">
    <property type="entry name" value="FolB"/>
    <property type="match status" value="1"/>
</dbReference>
<evidence type="ECO:0000313" key="9">
    <source>
        <dbReference type="Proteomes" id="UP000070533"/>
    </source>
</evidence>
<dbReference type="GO" id="GO:0046654">
    <property type="term" value="P:tetrahydrofolate biosynthetic process"/>
    <property type="evidence" value="ECO:0007669"/>
    <property type="project" value="UniProtKB-UniRule"/>
</dbReference>
<dbReference type="Pfam" id="PF02152">
    <property type="entry name" value="FolB"/>
    <property type="match status" value="1"/>
</dbReference>
<sequence length="139" mass="15622">MRALFKKMKMLKLNVSYIYLKGVRFHAYIGVGEQEMVVGNDYVIDLRLQYPFAKALQTDDVVDTLNYAGVYDLVRDVMSRKAKLLEFVAGEIAHELTTAYPQIEAIDVKLTKLNPPMGADCDGAGVELHLINDKTIDIP</sequence>
<dbReference type="AlphaFoldDB" id="A0A133QQE6"/>
<keyword evidence="5 6" id="KW-0456">Lyase</keyword>